<organism evidence="1 2">
    <name type="scientific">Pyricularia oryzae</name>
    <name type="common">Rice blast fungus</name>
    <name type="synonym">Magnaporthe oryzae</name>
    <dbReference type="NCBI Taxonomy" id="318829"/>
    <lineage>
        <taxon>Eukaryota</taxon>
        <taxon>Fungi</taxon>
        <taxon>Dikarya</taxon>
        <taxon>Ascomycota</taxon>
        <taxon>Pezizomycotina</taxon>
        <taxon>Sordariomycetes</taxon>
        <taxon>Sordariomycetidae</taxon>
        <taxon>Magnaporthales</taxon>
        <taxon>Pyriculariaceae</taxon>
        <taxon>Pyricularia</taxon>
    </lineage>
</organism>
<name>A0A4P7NU08_PYROR</name>
<accession>A0A4P7NU08</accession>
<dbReference type="EMBL" id="CP034210">
    <property type="protein sequence ID" value="QBZ65971.1"/>
    <property type="molecule type" value="Genomic_DNA"/>
</dbReference>
<dbReference type="Proteomes" id="UP000294847">
    <property type="component" value="Chromosome 7"/>
</dbReference>
<dbReference type="PANTHER" id="PTHR38123:SF1">
    <property type="entry name" value="HYDROPHOBIC SURFACE BINDING PROTEIN"/>
    <property type="match status" value="1"/>
</dbReference>
<dbReference type="SMR" id="A0A4P7NU08"/>
<dbReference type="OMA" id="DINQGTR"/>
<reference evidence="1 2" key="1">
    <citation type="journal article" date="2019" name="Mol. Biol. Evol.">
        <title>Blast fungal genomes show frequent chromosomal changes, gene gains and losses, and effector gene turnover.</title>
        <authorList>
            <person name="Gomez Luciano L.B."/>
            <person name="Jason Tsai I."/>
            <person name="Chuma I."/>
            <person name="Tosa Y."/>
            <person name="Chen Y.H."/>
            <person name="Li J.Y."/>
            <person name="Li M.Y."/>
            <person name="Jade Lu M.Y."/>
            <person name="Nakayashiki H."/>
            <person name="Li W.H."/>
        </authorList>
    </citation>
    <scope>NUCLEOTIDE SEQUENCE [LARGE SCALE GENOMIC DNA]</scope>
    <source>
        <strain evidence="1">MZ5-1-6</strain>
    </source>
</reference>
<dbReference type="GO" id="GO:0005576">
    <property type="term" value="C:extracellular region"/>
    <property type="evidence" value="ECO:0007669"/>
    <property type="project" value="TreeGrafter"/>
</dbReference>
<protein>
    <submittedName>
        <fullName evidence="1">Uncharacterized protein</fullName>
    </submittedName>
</protein>
<dbReference type="InterPro" id="IPR021054">
    <property type="entry name" value="Cell_wall_mannoprotein_1"/>
</dbReference>
<dbReference type="PANTHER" id="PTHR38123">
    <property type="entry name" value="CELL WALL SERINE-THREONINE-RICH GALACTOMANNOPROTEIN MP1 (AFU_ORTHOLOGUE AFUA_4G03240)"/>
    <property type="match status" value="1"/>
</dbReference>
<dbReference type="Gene3D" id="1.20.1280.140">
    <property type="match status" value="1"/>
</dbReference>
<gene>
    <name evidence="1" type="ORF">PoMZ_12938</name>
</gene>
<sequence>MQLKTIFVQTLLVGAGLCQVQVINKALQDITQSLTQLDTSVKALQDAQSGVTLLQQSSALLDTIKNSTQAIQASSELTLQDALGLQATAQQLPAQAKTTMDDLVAKKSVLDQLGATQQAITSLKEQKAASQELGKVVVTKIPAVGQQIAQQQLDQISQTFDQGITGLGGQPGKRAVALVV</sequence>
<evidence type="ECO:0000313" key="1">
    <source>
        <dbReference type="EMBL" id="QBZ65971.1"/>
    </source>
</evidence>
<evidence type="ECO:0000313" key="2">
    <source>
        <dbReference type="Proteomes" id="UP000294847"/>
    </source>
</evidence>
<proteinExistence type="predicted"/>
<dbReference type="Pfam" id="PF12296">
    <property type="entry name" value="HsbA"/>
    <property type="match status" value="1"/>
</dbReference>
<dbReference type="AlphaFoldDB" id="A0A4P7NU08"/>